<keyword evidence="6" id="KW-0256">Endoplasmic reticulum</keyword>
<evidence type="ECO:0000256" key="3">
    <source>
        <dbReference type="ARBA" id="ARBA00011034"/>
    </source>
</evidence>
<dbReference type="GO" id="GO:0036513">
    <property type="term" value="C:Derlin-1 retrotranslocation complex"/>
    <property type="evidence" value="ECO:0007669"/>
    <property type="project" value="TreeGrafter"/>
</dbReference>
<feature type="compositionally biased region" description="Basic and acidic residues" evidence="10">
    <location>
        <begin position="63"/>
        <end position="73"/>
    </location>
</feature>
<dbReference type="Pfam" id="PF06936">
    <property type="entry name" value="Selenoprotein_S"/>
    <property type="match status" value="1"/>
</dbReference>
<dbReference type="PANTHER" id="PTHR28621:SF1">
    <property type="entry name" value="SELENOPROTEIN S"/>
    <property type="match status" value="1"/>
</dbReference>
<evidence type="ECO:0000256" key="11">
    <source>
        <dbReference type="SAM" id="Phobius"/>
    </source>
</evidence>
<feature type="transmembrane region" description="Helical" evidence="11">
    <location>
        <begin position="30"/>
        <end position="47"/>
    </location>
</feature>
<feature type="compositionally biased region" description="Basic and acidic residues" evidence="10">
    <location>
        <begin position="82"/>
        <end position="117"/>
    </location>
</feature>
<comment type="similarity">
    <text evidence="3">Belongs to the selenoprotein S family.</text>
</comment>
<evidence type="ECO:0000256" key="7">
    <source>
        <dbReference type="ARBA" id="ARBA00022933"/>
    </source>
</evidence>
<evidence type="ECO:0000256" key="10">
    <source>
        <dbReference type="SAM" id="MobiDB-lite"/>
    </source>
</evidence>
<dbReference type="Gene3D" id="6.10.250.2950">
    <property type="match status" value="1"/>
</dbReference>
<proteinExistence type="inferred from homology"/>
<feature type="region of interest" description="Disordered" evidence="10">
    <location>
        <begin position="63"/>
        <end position="125"/>
    </location>
</feature>
<evidence type="ECO:0000256" key="6">
    <source>
        <dbReference type="ARBA" id="ARBA00022824"/>
    </source>
</evidence>
<keyword evidence="7" id="KW-0712">Selenocysteine</keyword>
<reference evidence="12 13" key="1">
    <citation type="submission" date="2024-02" db="EMBL/GenBank/DDBJ databases">
        <title>Chromosome-scale genome assembly of the rough periwinkle Littorina saxatilis.</title>
        <authorList>
            <person name="De Jode A."/>
            <person name="Faria R."/>
            <person name="Formenti G."/>
            <person name="Sims Y."/>
            <person name="Smith T.P."/>
            <person name="Tracey A."/>
            <person name="Wood J.M.D."/>
            <person name="Zagrodzka Z.B."/>
            <person name="Johannesson K."/>
            <person name="Butlin R.K."/>
            <person name="Leder E.H."/>
        </authorList>
    </citation>
    <scope>NUCLEOTIDE SEQUENCE [LARGE SCALE GENOMIC DNA]</scope>
    <source>
        <strain evidence="12">Snail1</strain>
        <tissue evidence="12">Muscle</tissue>
    </source>
</reference>
<evidence type="ECO:0000256" key="4">
    <source>
        <dbReference type="ARBA" id="ARBA00022490"/>
    </source>
</evidence>
<evidence type="ECO:0000256" key="1">
    <source>
        <dbReference type="ARBA" id="ARBA00004389"/>
    </source>
</evidence>
<keyword evidence="5 11" id="KW-0812">Transmembrane</keyword>
<evidence type="ECO:0000256" key="8">
    <source>
        <dbReference type="ARBA" id="ARBA00022989"/>
    </source>
</evidence>
<evidence type="ECO:0000256" key="2">
    <source>
        <dbReference type="ARBA" id="ARBA00004496"/>
    </source>
</evidence>
<dbReference type="AlphaFoldDB" id="A0AAN9AN17"/>
<comment type="subcellular location">
    <subcellularLocation>
        <location evidence="2">Cytoplasm</location>
    </subcellularLocation>
    <subcellularLocation>
        <location evidence="1">Endoplasmic reticulum membrane</location>
        <topology evidence="1">Single-pass membrane protein</topology>
    </subcellularLocation>
</comment>
<sequence length="125" mass="14678">MAEQGHNEAFPENETPESITGVFSTGVGVLQQYGWFLLLGLVALFYIKNRFLEGRLQRWQQQKEDASYKKMDTGKAQSQLEAMERARQRMQEQLDKQAEEYKQKQKEAEEYKQKQKEVQSINQSI</sequence>
<evidence type="ECO:0000313" key="13">
    <source>
        <dbReference type="Proteomes" id="UP001374579"/>
    </source>
</evidence>
<dbReference type="InterPro" id="IPR009703">
    <property type="entry name" value="Selenoprotein_S"/>
</dbReference>
<evidence type="ECO:0000256" key="9">
    <source>
        <dbReference type="ARBA" id="ARBA00023136"/>
    </source>
</evidence>
<evidence type="ECO:0000313" key="12">
    <source>
        <dbReference type="EMBL" id="KAK7089849.1"/>
    </source>
</evidence>
<name>A0AAN9AN17_9CAEN</name>
<dbReference type="Proteomes" id="UP001374579">
    <property type="component" value="Unassembled WGS sequence"/>
</dbReference>
<organism evidence="12 13">
    <name type="scientific">Littorina saxatilis</name>
    <dbReference type="NCBI Taxonomy" id="31220"/>
    <lineage>
        <taxon>Eukaryota</taxon>
        <taxon>Metazoa</taxon>
        <taxon>Spiralia</taxon>
        <taxon>Lophotrochozoa</taxon>
        <taxon>Mollusca</taxon>
        <taxon>Gastropoda</taxon>
        <taxon>Caenogastropoda</taxon>
        <taxon>Littorinimorpha</taxon>
        <taxon>Littorinoidea</taxon>
        <taxon>Littorinidae</taxon>
        <taxon>Littorina</taxon>
    </lineage>
</organism>
<dbReference type="GO" id="GO:0030968">
    <property type="term" value="P:endoplasmic reticulum unfolded protein response"/>
    <property type="evidence" value="ECO:0007669"/>
    <property type="project" value="TreeGrafter"/>
</dbReference>
<evidence type="ECO:0000256" key="5">
    <source>
        <dbReference type="ARBA" id="ARBA00022692"/>
    </source>
</evidence>
<keyword evidence="8 11" id="KW-1133">Transmembrane helix</keyword>
<keyword evidence="4" id="KW-0963">Cytoplasm</keyword>
<dbReference type="GO" id="GO:0036502">
    <property type="term" value="C:Derlin-1-VIMP complex"/>
    <property type="evidence" value="ECO:0007669"/>
    <property type="project" value="TreeGrafter"/>
</dbReference>
<keyword evidence="13" id="KW-1185">Reference proteome</keyword>
<protein>
    <submittedName>
        <fullName evidence="12">Uncharacterized protein</fullName>
    </submittedName>
</protein>
<dbReference type="PANTHER" id="PTHR28621">
    <property type="entry name" value="SELENOPROTEIN S"/>
    <property type="match status" value="1"/>
</dbReference>
<comment type="caution">
    <text evidence="12">The sequence shown here is derived from an EMBL/GenBank/DDBJ whole genome shotgun (WGS) entry which is preliminary data.</text>
</comment>
<gene>
    <name evidence="12" type="ORF">V1264_024445</name>
</gene>
<dbReference type="GO" id="GO:0030970">
    <property type="term" value="P:retrograde protein transport, ER to cytosol"/>
    <property type="evidence" value="ECO:0007669"/>
    <property type="project" value="TreeGrafter"/>
</dbReference>
<dbReference type="EMBL" id="JBAMIC010000307">
    <property type="protein sequence ID" value="KAK7089849.1"/>
    <property type="molecule type" value="Genomic_DNA"/>
</dbReference>
<keyword evidence="9 11" id="KW-0472">Membrane</keyword>
<accession>A0AAN9AN17</accession>